<dbReference type="SUPFAM" id="SSF46785">
    <property type="entry name" value="Winged helix' DNA-binding domain"/>
    <property type="match status" value="1"/>
</dbReference>
<evidence type="ECO:0000313" key="6">
    <source>
        <dbReference type="EMBL" id="TDD74280.1"/>
    </source>
</evidence>
<sequence length="324" mass="35154">MATGFMSAQVLHAAVETGVFTALRHGPLDGERLRRRLGLHQRGARDFFDVLAALGLLERRDGLYANTPLTTAHLSDTEADSYLGGLLEFIGSHWYWSWGKLADALRTGRSQSYGGVFPYDAIQADPELAERFQRAMFAASTALRAAIAGGFEWERVGTVADIGCADGSLLARLLSAHPHLRGIGFDLPAGAPGFHRTVARHALEDRTRFVAGDFRAAPLPRADALLFAHILIDWDDDSRHMLLAKAYQALPEGGTILIVDTLVEGTRGAESAAGLLVSLHMLVDQRGGPSYSAEECFGWLGKAGFRDCRVRPLSGFDRLVTAVK</sequence>
<dbReference type="InterPro" id="IPR029063">
    <property type="entry name" value="SAM-dependent_MTases_sf"/>
</dbReference>
<dbReference type="InterPro" id="IPR012967">
    <property type="entry name" value="COMT_dimerisation"/>
</dbReference>
<evidence type="ECO:0000259" key="5">
    <source>
        <dbReference type="Pfam" id="PF08100"/>
    </source>
</evidence>
<dbReference type="InterPro" id="IPR036388">
    <property type="entry name" value="WH-like_DNA-bd_sf"/>
</dbReference>
<accession>A0A4R5AQZ5</accession>
<comment type="caution">
    <text evidence="6">The sequence shown here is derived from an EMBL/GenBank/DDBJ whole genome shotgun (WGS) entry which is preliminary data.</text>
</comment>
<dbReference type="PANTHER" id="PTHR43712:SF2">
    <property type="entry name" value="O-METHYLTRANSFERASE CICE"/>
    <property type="match status" value="1"/>
</dbReference>
<dbReference type="GO" id="GO:0046983">
    <property type="term" value="F:protein dimerization activity"/>
    <property type="evidence" value="ECO:0007669"/>
    <property type="project" value="InterPro"/>
</dbReference>
<dbReference type="PANTHER" id="PTHR43712">
    <property type="entry name" value="PUTATIVE (AFU_ORTHOLOGUE AFUA_4G14580)-RELATED"/>
    <property type="match status" value="1"/>
</dbReference>
<reference evidence="6 7" key="1">
    <citation type="submission" date="2019-03" db="EMBL/GenBank/DDBJ databases">
        <title>Draft genome sequences of novel Actinobacteria.</title>
        <authorList>
            <person name="Sahin N."/>
            <person name="Ay H."/>
            <person name="Saygin H."/>
        </authorList>
    </citation>
    <scope>NUCLEOTIDE SEQUENCE [LARGE SCALE GENOMIC DNA]</scope>
    <source>
        <strain evidence="6 7">H3C3</strain>
    </source>
</reference>
<dbReference type="GO" id="GO:0008171">
    <property type="term" value="F:O-methyltransferase activity"/>
    <property type="evidence" value="ECO:0007669"/>
    <property type="project" value="InterPro"/>
</dbReference>
<dbReference type="AlphaFoldDB" id="A0A4R5AQZ5"/>
<dbReference type="InterPro" id="IPR016461">
    <property type="entry name" value="COMT-like"/>
</dbReference>
<protein>
    <submittedName>
        <fullName evidence="6">SAM-dependent methyltransferase</fullName>
    </submittedName>
</protein>
<feature type="domain" description="O-methyltransferase dimerisation" evidence="5">
    <location>
        <begin position="2"/>
        <end position="75"/>
    </location>
</feature>
<evidence type="ECO:0000313" key="7">
    <source>
        <dbReference type="Proteomes" id="UP000294513"/>
    </source>
</evidence>
<keyword evidence="7" id="KW-1185">Reference proteome</keyword>
<gene>
    <name evidence="6" type="ORF">E1298_32755</name>
</gene>
<dbReference type="PROSITE" id="PS51683">
    <property type="entry name" value="SAM_OMT_II"/>
    <property type="match status" value="1"/>
</dbReference>
<dbReference type="Proteomes" id="UP000294513">
    <property type="component" value="Unassembled WGS sequence"/>
</dbReference>
<evidence type="ECO:0000256" key="1">
    <source>
        <dbReference type="ARBA" id="ARBA00022603"/>
    </source>
</evidence>
<organism evidence="6 7">
    <name type="scientific">Actinomadura rubrisoli</name>
    <dbReference type="NCBI Taxonomy" id="2530368"/>
    <lineage>
        <taxon>Bacteria</taxon>
        <taxon>Bacillati</taxon>
        <taxon>Actinomycetota</taxon>
        <taxon>Actinomycetes</taxon>
        <taxon>Streptosporangiales</taxon>
        <taxon>Thermomonosporaceae</taxon>
        <taxon>Actinomadura</taxon>
    </lineage>
</organism>
<keyword evidence="1 6" id="KW-0489">Methyltransferase</keyword>
<dbReference type="InterPro" id="IPR001077">
    <property type="entry name" value="COMT_C"/>
</dbReference>
<evidence type="ECO:0000256" key="2">
    <source>
        <dbReference type="ARBA" id="ARBA00022679"/>
    </source>
</evidence>
<keyword evidence="3" id="KW-0949">S-adenosyl-L-methionine</keyword>
<dbReference type="OrthoDB" id="582216at2"/>
<evidence type="ECO:0000256" key="3">
    <source>
        <dbReference type="ARBA" id="ARBA00022691"/>
    </source>
</evidence>
<evidence type="ECO:0000259" key="4">
    <source>
        <dbReference type="Pfam" id="PF00891"/>
    </source>
</evidence>
<dbReference type="EMBL" id="SMKU01000239">
    <property type="protein sequence ID" value="TDD74280.1"/>
    <property type="molecule type" value="Genomic_DNA"/>
</dbReference>
<dbReference type="Pfam" id="PF00891">
    <property type="entry name" value="Methyltransf_2"/>
    <property type="match status" value="1"/>
</dbReference>
<name>A0A4R5AQZ5_9ACTN</name>
<dbReference type="CDD" id="cd02440">
    <property type="entry name" value="AdoMet_MTases"/>
    <property type="match status" value="1"/>
</dbReference>
<dbReference type="Gene3D" id="3.40.50.150">
    <property type="entry name" value="Vaccinia Virus protein VP39"/>
    <property type="match status" value="1"/>
</dbReference>
<keyword evidence="2 6" id="KW-0808">Transferase</keyword>
<dbReference type="GO" id="GO:0032259">
    <property type="term" value="P:methylation"/>
    <property type="evidence" value="ECO:0007669"/>
    <property type="project" value="UniProtKB-KW"/>
</dbReference>
<dbReference type="PIRSF" id="PIRSF005739">
    <property type="entry name" value="O-mtase"/>
    <property type="match status" value="1"/>
</dbReference>
<dbReference type="InterPro" id="IPR036390">
    <property type="entry name" value="WH_DNA-bd_sf"/>
</dbReference>
<proteinExistence type="predicted"/>
<dbReference type="Pfam" id="PF08100">
    <property type="entry name" value="Dimerisation"/>
    <property type="match status" value="1"/>
</dbReference>
<dbReference type="SUPFAM" id="SSF53335">
    <property type="entry name" value="S-adenosyl-L-methionine-dependent methyltransferases"/>
    <property type="match status" value="1"/>
</dbReference>
<feature type="domain" description="O-methyltransferase C-terminal" evidence="4">
    <location>
        <begin position="98"/>
        <end position="306"/>
    </location>
</feature>
<dbReference type="Gene3D" id="1.10.10.10">
    <property type="entry name" value="Winged helix-like DNA-binding domain superfamily/Winged helix DNA-binding domain"/>
    <property type="match status" value="1"/>
</dbReference>